<feature type="compositionally biased region" description="Polar residues" evidence="1">
    <location>
        <begin position="154"/>
        <end position="164"/>
    </location>
</feature>
<dbReference type="EMBL" id="MN740845">
    <property type="protein sequence ID" value="QHU14665.1"/>
    <property type="molecule type" value="Genomic_DNA"/>
</dbReference>
<protein>
    <submittedName>
        <fullName evidence="2">Uncharacterized protein</fullName>
    </submittedName>
</protein>
<proteinExistence type="predicted"/>
<dbReference type="AlphaFoldDB" id="A0A6C0K9D2"/>
<feature type="compositionally biased region" description="Polar residues" evidence="1">
    <location>
        <begin position="1"/>
        <end position="34"/>
    </location>
</feature>
<feature type="region of interest" description="Disordered" evidence="1">
    <location>
        <begin position="133"/>
        <end position="164"/>
    </location>
</feature>
<feature type="region of interest" description="Disordered" evidence="1">
    <location>
        <begin position="1"/>
        <end position="43"/>
    </location>
</feature>
<name>A0A6C0K9D2_9ZZZZ</name>
<evidence type="ECO:0000313" key="2">
    <source>
        <dbReference type="EMBL" id="QHU14665.1"/>
    </source>
</evidence>
<accession>A0A6C0K9D2</accession>
<evidence type="ECO:0000256" key="1">
    <source>
        <dbReference type="SAM" id="MobiDB-lite"/>
    </source>
</evidence>
<sequence>MTTPNATSQSTSPFKWMTDSQSYTEPTPMNNTSGKVPPSLMDTSSSLLQINSKLRSSVPSYVSETLGDHRSLGNLIDANVKPSDLVGTFTRENLNTSYSFSGTGERLYNRDKEHRDISEKQFTFTLMEKLPATSTSRPGVLVQSKWEPEPQLTRGGQNTRFDER</sequence>
<organism evidence="2">
    <name type="scientific">viral metagenome</name>
    <dbReference type="NCBI Taxonomy" id="1070528"/>
    <lineage>
        <taxon>unclassified sequences</taxon>
        <taxon>metagenomes</taxon>
        <taxon>organismal metagenomes</taxon>
    </lineage>
</organism>
<reference evidence="2" key="1">
    <citation type="journal article" date="2020" name="Nature">
        <title>Giant virus diversity and host interactions through global metagenomics.</title>
        <authorList>
            <person name="Schulz F."/>
            <person name="Roux S."/>
            <person name="Paez-Espino D."/>
            <person name="Jungbluth S."/>
            <person name="Walsh D.A."/>
            <person name="Denef V.J."/>
            <person name="McMahon K.D."/>
            <person name="Konstantinidis K.T."/>
            <person name="Eloe-Fadrosh E.A."/>
            <person name="Kyrpides N.C."/>
            <person name="Woyke T."/>
        </authorList>
    </citation>
    <scope>NUCLEOTIDE SEQUENCE</scope>
    <source>
        <strain evidence="2">GVMAG-S-1102113-126</strain>
    </source>
</reference>